<organism evidence="1 2">
    <name type="scientific">Algoriphagus boseongensis</name>
    <dbReference type="NCBI Taxonomy" id="1442587"/>
    <lineage>
        <taxon>Bacteria</taxon>
        <taxon>Pseudomonadati</taxon>
        <taxon>Bacteroidota</taxon>
        <taxon>Cytophagia</taxon>
        <taxon>Cytophagales</taxon>
        <taxon>Cyclobacteriaceae</taxon>
        <taxon>Algoriphagus</taxon>
    </lineage>
</organism>
<sequence length="147" mass="16921">MYLSFLSHLILPFLFVWNQVQYSELIGSWQLTYFDGIENIVKSADYQNASSAQRANMDAKIKYRLESTVYQFVEGDTLKFIDFVNQTVVQKAAKVELKDGEILVIHEEDQDRLAKIVELTPQKLVLLPISATSKSGKMVFERIPEKK</sequence>
<name>A0A4R6T4R8_9BACT</name>
<evidence type="ECO:0000313" key="2">
    <source>
        <dbReference type="Proteomes" id="UP000294535"/>
    </source>
</evidence>
<evidence type="ECO:0008006" key="3">
    <source>
        <dbReference type="Google" id="ProtNLM"/>
    </source>
</evidence>
<gene>
    <name evidence="1" type="ORF">DFQ04_2563</name>
</gene>
<dbReference type="Proteomes" id="UP000294535">
    <property type="component" value="Unassembled WGS sequence"/>
</dbReference>
<dbReference type="RefSeq" id="WP_133556392.1">
    <property type="nucleotide sequence ID" value="NZ_SNYF01000007.1"/>
</dbReference>
<protein>
    <recommendedName>
        <fullName evidence="3">Lipocalin-like protein</fullName>
    </recommendedName>
</protein>
<dbReference type="EMBL" id="SNYF01000007">
    <property type="protein sequence ID" value="TDQ16445.1"/>
    <property type="molecule type" value="Genomic_DNA"/>
</dbReference>
<dbReference type="OrthoDB" id="839239at2"/>
<comment type="caution">
    <text evidence="1">The sequence shown here is derived from an EMBL/GenBank/DDBJ whole genome shotgun (WGS) entry which is preliminary data.</text>
</comment>
<reference evidence="1 2" key="1">
    <citation type="submission" date="2019-03" db="EMBL/GenBank/DDBJ databases">
        <title>Genomic Encyclopedia of Type Strains, Phase III (KMG-III): the genomes of soil and plant-associated and newly described type strains.</title>
        <authorList>
            <person name="Whitman W."/>
        </authorList>
    </citation>
    <scope>NUCLEOTIDE SEQUENCE [LARGE SCALE GENOMIC DNA]</scope>
    <source>
        <strain evidence="1 2">CECT 8446</strain>
    </source>
</reference>
<keyword evidence="2" id="KW-1185">Reference proteome</keyword>
<accession>A0A4R6T4R8</accession>
<proteinExistence type="predicted"/>
<evidence type="ECO:0000313" key="1">
    <source>
        <dbReference type="EMBL" id="TDQ16445.1"/>
    </source>
</evidence>
<dbReference type="AlphaFoldDB" id="A0A4R6T4R8"/>